<evidence type="ECO:0000256" key="20">
    <source>
        <dbReference type="ARBA" id="ARBA00046493"/>
    </source>
</evidence>
<dbReference type="InterPro" id="IPR018295">
    <property type="entry name" value="FLAP/GST2/LTC4S_CS"/>
</dbReference>
<dbReference type="InterPro" id="IPR028118">
    <property type="entry name" value="Chibby_fam"/>
</dbReference>
<evidence type="ECO:0000256" key="10">
    <source>
        <dbReference type="ARBA" id="ARBA00023239"/>
    </source>
</evidence>
<feature type="region of interest" description="Disordered" evidence="22">
    <location>
        <begin position="311"/>
        <end position="341"/>
    </location>
</feature>
<feature type="transmembrane region" description="Helical" evidence="23">
    <location>
        <begin position="52"/>
        <end position="81"/>
    </location>
</feature>
<protein>
    <recommendedName>
        <fullName evidence="16">Leukotriene C4 synthase</fullName>
        <ecNumber evidence="15">4.4.1.20</ecNumber>
    </recommendedName>
    <alternativeName>
        <fullName evidence="18">Glutathione S-transferase LTC4</fullName>
    </alternativeName>
    <alternativeName>
        <fullName evidence="17">Leukotriene-C(4) synthase</fullName>
    </alternativeName>
</protein>
<evidence type="ECO:0000256" key="7">
    <source>
        <dbReference type="ARBA" id="ARBA00022824"/>
    </source>
</evidence>
<dbReference type="GO" id="GO:0004464">
    <property type="term" value="F:leukotriene-C4 synthase activity"/>
    <property type="evidence" value="ECO:0007669"/>
    <property type="project" value="UniProtKB-EC"/>
</dbReference>
<keyword evidence="6" id="KW-0434">Leukotriene biosynthesis</keyword>
<keyword evidence="25" id="KW-1185">Reference proteome</keyword>
<dbReference type="SUPFAM" id="SSF161084">
    <property type="entry name" value="MAPEG domain-like"/>
    <property type="match status" value="1"/>
</dbReference>
<evidence type="ECO:0000256" key="8">
    <source>
        <dbReference type="ARBA" id="ARBA00022989"/>
    </source>
</evidence>
<dbReference type="GO" id="GO:0008047">
    <property type="term" value="F:enzyme activator activity"/>
    <property type="evidence" value="ECO:0007669"/>
    <property type="project" value="InterPro"/>
</dbReference>
<comment type="subunit">
    <text evidence="20">Homotrimer. Interacts with ALOX5AP and ALOX5.</text>
</comment>
<dbReference type="GO" id="GO:0005789">
    <property type="term" value="C:endoplasmic reticulum membrane"/>
    <property type="evidence" value="ECO:0007669"/>
    <property type="project" value="UniProtKB-SubCell"/>
</dbReference>
<dbReference type="FunFam" id="1.20.120.550:FF:000003">
    <property type="entry name" value="Leukotriene C4 synthase"/>
    <property type="match status" value="1"/>
</dbReference>
<evidence type="ECO:0000256" key="16">
    <source>
        <dbReference type="ARBA" id="ARBA00039419"/>
    </source>
</evidence>
<feature type="compositionally biased region" description="Polar residues" evidence="22">
    <location>
        <begin position="331"/>
        <end position="341"/>
    </location>
</feature>
<comment type="caution">
    <text evidence="24">The sequence shown here is derived from an EMBL/GenBank/DDBJ whole genome shotgun (WGS) entry which is preliminary data.</text>
</comment>
<name>A0A9Q1IFR2_SYNKA</name>
<dbReference type="EC" id="4.4.1.20" evidence="15"/>
<dbReference type="InterPro" id="IPR023352">
    <property type="entry name" value="MAPEG-like_dom_sf"/>
</dbReference>
<evidence type="ECO:0000313" key="25">
    <source>
        <dbReference type="Proteomes" id="UP001152622"/>
    </source>
</evidence>
<accession>A0A9Q1IFR2</accession>
<comment type="pathway">
    <text evidence="14">Lipid metabolism; leukotriene C4 biosynthesis.</text>
</comment>
<evidence type="ECO:0000256" key="12">
    <source>
        <dbReference type="ARBA" id="ARBA00036460"/>
    </source>
</evidence>
<evidence type="ECO:0000256" key="13">
    <source>
        <dbReference type="ARBA" id="ARBA00037823"/>
    </source>
</evidence>
<evidence type="ECO:0000256" key="2">
    <source>
        <dbReference type="ARBA" id="ARBA00010459"/>
    </source>
</evidence>
<evidence type="ECO:0000256" key="18">
    <source>
        <dbReference type="ARBA" id="ARBA00041943"/>
    </source>
</evidence>
<keyword evidence="3" id="KW-0597">Phosphoprotein</keyword>
<reference evidence="24" key="1">
    <citation type="journal article" date="2023" name="Science">
        <title>Genome structures resolve the early diversification of teleost fishes.</title>
        <authorList>
            <person name="Parey E."/>
            <person name="Louis A."/>
            <person name="Montfort J."/>
            <person name="Bouchez O."/>
            <person name="Roques C."/>
            <person name="Iampietro C."/>
            <person name="Lluch J."/>
            <person name="Castinel A."/>
            <person name="Donnadieu C."/>
            <person name="Desvignes T."/>
            <person name="Floi Bucao C."/>
            <person name="Jouanno E."/>
            <person name="Wen M."/>
            <person name="Mejri S."/>
            <person name="Dirks R."/>
            <person name="Jansen H."/>
            <person name="Henkel C."/>
            <person name="Chen W.J."/>
            <person name="Zahm M."/>
            <person name="Cabau C."/>
            <person name="Klopp C."/>
            <person name="Thompson A.W."/>
            <person name="Robinson-Rechavi M."/>
            <person name="Braasch I."/>
            <person name="Lecointre G."/>
            <person name="Bobe J."/>
            <person name="Postlethwait J.H."/>
            <person name="Berthelot C."/>
            <person name="Roest Crollius H."/>
            <person name="Guiguen Y."/>
        </authorList>
    </citation>
    <scope>NUCLEOTIDE SEQUENCE</scope>
    <source>
        <strain evidence="24">WJC10195</strain>
    </source>
</reference>
<gene>
    <name evidence="24" type="ORF">SKAU_G00368570</name>
</gene>
<evidence type="ECO:0000313" key="24">
    <source>
        <dbReference type="EMBL" id="KAJ8337891.1"/>
    </source>
</evidence>
<evidence type="ECO:0000256" key="17">
    <source>
        <dbReference type="ARBA" id="ARBA00041224"/>
    </source>
</evidence>
<dbReference type="Gene3D" id="1.20.120.550">
    <property type="entry name" value="Membrane associated eicosanoid/glutathione metabolism-like domain"/>
    <property type="match status" value="1"/>
</dbReference>
<evidence type="ECO:0000256" key="11">
    <source>
        <dbReference type="ARBA" id="ARBA00023242"/>
    </source>
</evidence>
<evidence type="ECO:0000256" key="6">
    <source>
        <dbReference type="ARBA" id="ARBA00022751"/>
    </source>
</evidence>
<keyword evidence="9 23" id="KW-0472">Membrane</keyword>
<keyword evidence="10" id="KW-0456">Lyase</keyword>
<organism evidence="24 25">
    <name type="scientific">Synaphobranchus kaupii</name>
    <name type="common">Kaup's arrowtooth eel</name>
    <dbReference type="NCBI Taxonomy" id="118154"/>
    <lineage>
        <taxon>Eukaryota</taxon>
        <taxon>Metazoa</taxon>
        <taxon>Chordata</taxon>
        <taxon>Craniata</taxon>
        <taxon>Vertebrata</taxon>
        <taxon>Euteleostomi</taxon>
        <taxon>Actinopterygii</taxon>
        <taxon>Neopterygii</taxon>
        <taxon>Teleostei</taxon>
        <taxon>Anguilliformes</taxon>
        <taxon>Synaphobranchidae</taxon>
        <taxon>Synaphobranchus</taxon>
    </lineage>
</organism>
<dbReference type="PANTHER" id="PTHR10250">
    <property type="entry name" value="MICROSOMAL GLUTATHIONE S-TRANSFERASE"/>
    <property type="match status" value="1"/>
</dbReference>
<dbReference type="EMBL" id="JAINUF010000018">
    <property type="protein sequence ID" value="KAJ8337891.1"/>
    <property type="molecule type" value="Genomic_DNA"/>
</dbReference>
<evidence type="ECO:0000256" key="23">
    <source>
        <dbReference type="SAM" id="Phobius"/>
    </source>
</evidence>
<comment type="subcellular location">
    <subcellularLocation>
        <location evidence="1">Endoplasmic reticulum membrane</location>
        <topology evidence="1">Multi-pass membrane protein</topology>
    </subcellularLocation>
    <subcellularLocation>
        <location evidence="13">Nucleus outer membrane</location>
        <topology evidence="13">Multi-pass membrane protein</topology>
    </subcellularLocation>
</comment>
<dbReference type="Pfam" id="PF01124">
    <property type="entry name" value="MAPEG"/>
    <property type="match status" value="1"/>
</dbReference>
<proteinExistence type="inferred from homology"/>
<evidence type="ECO:0000256" key="3">
    <source>
        <dbReference type="ARBA" id="ARBA00022553"/>
    </source>
</evidence>
<keyword evidence="5 23" id="KW-0812">Transmembrane</keyword>
<keyword evidence="4" id="KW-0808">Transferase</keyword>
<evidence type="ECO:0000256" key="4">
    <source>
        <dbReference type="ARBA" id="ARBA00022679"/>
    </source>
</evidence>
<dbReference type="GO" id="GO:0019370">
    <property type="term" value="P:leukotriene biosynthetic process"/>
    <property type="evidence" value="ECO:0007669"/>
    <property type="project" value="UniProtKB-KW"/>
</dbReference>
<comment type="function">
    <text evidence="19">Catalyzes the conjugation of leukotriene A4 with reduced glutathione (GSH) to form leukotriene C4 with high specificity. Can also catalyze the transfer of a glutathionyl group from glutathione (GSH) to 13(S),14(S)-epoxy-docosahexaenoic acid to form maresin conjugate in tissue regeneration 1 (MCTR1), a bioactive lipid mediator that possess potent anti-inflammatory and proresolving actions.</text>
</comment>
<dbReference type="Pfam" id="PF14645">
    <property type="entry name" value="Chibby"/>
    <property type="match status" value="1"/>
</dbReference>
<evidence type="ECO:0000256" key="22">
    <source>
        <dbReference type="SAM" id="MobiDB-lite"/>
    </source>
</evidence>
<feature type="transmembrane region" description="Helical" evidence="23">
    <location>
        <begin position="101"/>
        <end position="120"/>
    </location>
</feature>
<keyword evidence="11" id="KW-0539">Nucleus</keyword>
<keyword evidence="7" id="KW-0256">Endoplasmic reticulum</keyword>
<dbReference type="PROSITE" id="PS01297">
    <property type="entry name" value="FLAP_GST2_LTC4S"/>
    <property type="match status" value="1"/>
</dbReference>
<sequence>MVTNPVPADLLSSYFSLQVIYARRKYSVPPPSTTGPPEFERVFRAQANCSEYFPIFIIILWVTGVFFSQGVASFCGILYLYGRLMYFRGYSESAHGRLAPLYFSAKILWMLIGLSALGVLNSMGQVYLGLDVLQQLSGPLRLIQNAATHLGWSKISITVPTPAWSGVALQNVTYIAPPGLPAPDKLQKKPGMSILKAIWNRLGDSFPDRGSGFRSILPFWGTSYISRFILDYNSRMAALGLEGPPTLTLAGHSFTFLEGRWVSSSPGEGSKSRSRLRRLRQKKQALEEENNALKLRLEVLMDMLTEVTAQLEGQRQEGRTGKRPLPKKVTMVTQQPCHARH</sequence>
<keyword evidence="8 23" id="KW-1133">Transmembrane helix</keyword>
<comment type="similarity">
    <text evidence="2">Belongs to the MAPEG family.</text>
</comment>
<dbReference type="InterPro" id="IPR050997">
    <property type="entry name" value="MAPEG"/>
</dbReference>
<dbReference type="PANTHER" id="PTHR10250:SF4">
    <property type="entry name" value="LEUKOTRIENE C4 SYNTHASE"/>
    <property type="match status" value="1"/>
</dbReference>
<evidence type="ECO:0000256" key="14">
    <source>
        <dbReference type="ARBA" id="ARBA00037884"/>
    </source>
</evidence>
<dbReference type="Proteomes" id="UP001152622">
    <property type="component" value="Chromosome 18"/>
</dbReference>
<dbReference type="AlphaFoldDB" id="A0A9Q1IFR2"/>
<dbReference type="OrthoDB" id="410651at2759"/>
<dbReference type="GO" id="GO:0005640">
    <property type="term" value="C:nuclear outer membrane"/>
    <property type="evidence" value="ECO:0007669"/>
    <property type="project" value="UniProtKB-SubCell"/>
</dbReference>
<dbReference type="PRINTS" id="PR00488">
    <property type="entry name" value="5LPOXGNASEAP"/>
</dbReference>
<evidence type="ECO:0000256" key="15">
    <source>
        <dbReference type="ARBA" id="ARBA00039056"/>
    </source>
</evidence>
<dbReference type="GO" id="GO:0004602">
    <property type="term" value="F:glutathione peroxidase activity"/>
    <property type="evidence" value="ECO:0007669"/>
    <property type="project" value="TreeGrafter"/>
</dbReference>
<dbReference type="InterPro" id="IPR001129">
    <property type="entry name" value="Membr-assoc_MAPEG"/>
</dbReference>
<comment type="catalytic activity">
    <reaction evidence="12">
        <text>(13S,14S)-epoxy-(4Z,7Z,9E,11E,16Z,19Z)-docosahexaenoate + glutathione = (13R)-S-glutathionyl-(14S)-hydroxy-(4Z,7Z,9E,11E,16Z,19Z)-docosahexaenoate</text>
        <dbReference type="Rhea" id="RHEA:53508"/>
        <dbReference type="ChEBI" id="CHEBI:57925"/>
        <dbReference type="ChEBI" id="CHEBI:131958"/>
        <dbReference type="ChEBI" id="CHEBI:137407"/>
    </reaction>
    <physiologicalReaction direction="left-to-right" evidence="12">
        <dbReference type="Rhea" id="RHEA:53509"/>
    </physiologicalReaction>
</comment>
<evidence type="ECO:0000256" key="9">
    <source>
        <dbReference type="ARBA" id="ARBA00023136"/>
    </source>
</evidence>
<evidence type="ECO:0000256" key="1">
    <source>
        <dbReference type="ARBA" id="ARBA00004477"/>
    </source>
</evidence>
<dbReference type="GO" id="GO:0004364">
    <property type="term" value="F:glutathione transferase activity"/>
    <property type="evidence" value="ECO:0007669"/>
    <property type="project" value="TreeGrafter"/>
</dbReference>
<evidence type="ECO:0000256" key="19">
    <source>
        <dbReference type="ARBA" id="ARBA00045217"/>
    </source>
</evidence>
<evidence type="ECO:0000256" key="21">
    <source>
        <dbReference type="ARBA" id="ARBA00049298"/>
    </source>
</evidence>
<comment type="catalytic activity">
    <reaction evidence="21">
        <text>leukotriene C4 = leukotriene A4 + glutathione</text>
        <dbReference type="Rhea" id="RHEA:17617"/>
        <dbReference type="ChEBI" id="CHEBI:57463"/>
        <dbReference type="ChEBI" id="CHEBI:57925"/>
        <dbReference type="ChEBI" id="CHEBI:57973"/>
        <dbReference type="EC" id="4.4.1.20"/>
    </reaction>
    <physiologicalReaction direction="right-to-left" evidence="21">
        <dbReference type="Rhea" id="RHEA:17619"/>
    </physiologicalReaction>
</comment>
<dbReference type="InterPro" id="IPR001446">
    <property type="entry name" value="5_LipOase_AP"/>
</dbReference>
<evidence type="ECO:0000256" key="5">
    <source>
        <dbReference type="ARBA" id="ARBA00022692"/>
    </source>
</evidence>